<organism evidence="1 2">
    <name type="scientific">Alligator mississippiensis</name>
    <name type="common">American alligator</name>
    <dbReference type="NCBI Taxonomy" id="8496"/>
    <lineage>
        <taxon>Eukaryota</taxon>
        <taxon>Metazoa</taxon>
        <taxon>Chordata</taxon>
        <taxon>Craniata</taxon>
        <taxon>Vertebrata</taxon>
        <taxon>Euteleostomi</taxon>
        <taxon>Archelosauria</taxon>
        <taxon>Archosauria</taxon>
        <taxon>Crocodylia</taxon>
        <taxon>Alligatoridae</taxon>
        <taxon>Alligatorinae</taxon>
        <taxon>Alligator</taxon>
    </lineage>
</organism>
<dbReference type="AlphaFoldDB" id="A0A151MCC3"/>
<keyword evidence="2" id="KW-1185">Reference proteome</keyword>
<evidence type="ECO:0000313" key="2">
    <source>
        <dbReference type="Proteomes" id="UP000050525"/>
    </source>
</evidence>
<protein>
    <submittedName>
        <fullName evidence="1">Uncharacterized protein</fullName>
    </submittedName>
</protein>
<evidence type="ECO:0000313" key="1">
    <source>
        <dbReference type="EMBL" id="KYO22129.1"/>
    </source>
</evidence>
<dbReference type="EMBL" id="AKHW03006283">
    <property type="protein sequence ID" value="KYO22129.1"/>
    <property type="molecule type" value="Genomic_DNA"/>
</dbReference>
<accession>A0A151MCC3</accession>
<proteinExistence type="predicted"/>
<reference evidence="1 2" key="1">
    <citation type="journal article" date="2012" name="Genome Biol.">
        <title>Sequencing three crocodilian genomes to illuminate the evolution of archosaurs and amniotes.</title>
        <authorList>
            <person name="St John J.A."/>
            <person name="Braun E.L."/>
            <person name="Isberg S.R."/>
            <person name="Miles L.G."/>
            <person name="Chong A.Y."/>
            <person name="Gongora J."/>
            <person name="Dalzell P."/>
            <person name="Moran C."/>
            <person name="Bed'hom B."/>
            <person name="Abzhanov A."/>
            <person name="Burgess S.C."/>
            <person name="Cooksey A.M."/>
            <person name="Castoe T.A."/>
            <person name="Crawford N.G."/>
            <person name="Densmore L.D."/>
            <person name="Drew J.C."/>
            <person name="Edwards S.V."/>
            <person name="Faircloth B.C."/>
            <person name="Fujita M.K."/>
            <person name="Greenwold M.J."/>
            <person name="Hoffmann F.G."/>
            <person name="Howard J.M."/>
            <person name="Iguchi T."/>
            <person name="Janes D.E."/>
            <person name="Khan S.Y."/>
            <person name="Kohno S."/>
            <person name="de Koning A.J."/>
            <person name="Lance S.L."/>
            <person name="McCarthy F.M."/>
            <person name="McCormack J.E."/>
            <person name="Merchant M.E."/>
            <person name="Peterson D.G."/>
            <person name="Pollock D.D."/>
            <person name="Pourmand N."/>
            <person name="Raney B.J."/>
            <person name="Roessler K.A."/>
            <person name="Sanford J.R."/>
            <person name="Sawyer R.H."/>
            <person name="Schmidt C.J."/>
            <person name="Triplett E.W."/>
            <person name="Tuberville T.D."/>
            <person name="Venegas-Anaya M."/>
            <person name="Howard J.T."/>
            <person name="Jarvis E.D."/>
            <person name="Guillette L.J.Jr."/>
            <person name="Glenn T.C."/>
            <person name="Green R.E."/>
            <person name="Ray D.A."/>
        </authorList>
    </citation>
    <scope>NUCLEOTIDE SEQUENCE [LARGE SCALE GENOMIC DNA]</scope>
    <source>
        <strain evidence="1">KSC_2009_1</strain>
    </source>
</reference>
<sequence length="95" mass="10549">MSEDNIDATALTSMKLFLRRGETVSRILFLIPDGFGSVSPCHVSILPILLLNMFLKEKKQKLKQTKGMVYVDHLPSSLLRPVGSMVGSDFVHCIS</sequence>
<comment type="caution">
    <text evidence="1">The sequence shown here is derived from an EMBL/GenBank/DDBJ whole genome shotgun (WGS) entry which is preliminary data.</text>
</comment>
<name>A0A151MCC3_ALLMI</name>
<dbReference type="Proteomes" id="UP000050525">
    <property type="component" value="Unassembled WGS sequence"/>
</dbReference>
<gene>
    <name evidence="1" type="ORF">Y1Q_0000731</name>
</gene>